<dbReference type="AlphaFoldDB" id="A0A1M6S7T5"/>
<accession>A0A1M6S7T5</accession>
<dbReference type="PANTHER" id="PTHR30348:SF13">
    <property type="entry name" value="UPF0759 PROTEIN YUNF"/>
    <property type="match status" value="1"/>
</dbReference>
<keyword evidence="2" id="KW-1185">Reference proteome</keyword>
<dbReference type="RefSeq" id="WP_079654046.1">
    <property type="nucleotide sequence ID" value="NZ_LT670846.1"/>
</dbReference>
<protein>
    <submittedName>
        <fullName evidence="1">Uncharacterized conserved protein YecE, DUF72 family</fullName>
    </submittedName>
</protein>
<dbReference type="Gene3D" id="3.20.20.410">
    <property type="entry name" value="Protein of unknown function UPF0759"/>
    <property type="match status" value="1"/>
</dbReference>
<dbReference type="Proteomes" id="UP000189810">
    <property type="component" value="Chromosome I"/>
</dbReference>
<organism evidence="1 2">
    <name type="scientific">Thermocrinis minervae</name>
    <dbReference type="NCBI Taxonomy" id="381751"/>
    <lineage>
        <taxon>Bacteria</taxon>
        <taxon>Pseudomonadati</taxon>
        <taxon>Aquificota</taxon>
        <taxon>Aquificia</taxon>
        <taxon>Aquificales</taxon>
        <taxon>Aquificaceae</taxon>
        <taxon>Thermocrinis</taxon>
    </lineage>
</organism>
<sequence length="263" mass="31279">MRVYIGCSGFYYPEWIGLFYPPHIKRDELLRYYEKYFVVVELNFSFYRFPDRGTLKSMLSRTRELKFSLKANRLFTHVRSYTQKDVDSFLYQIEPLLKEEERFIALLFQFPESFHYSEESLAYIEKLAKDFSGVQKVIEVRSKSFKRADFYSFLEGIGFSLVNVDAPKKGFLVGPWVSVGSINYVRIHGRNEENPYDYLYSLEELKKLRDKIKKLGDKDTYVFFNNTPKAKAVYNALELKNLMGYPADIPKSLERSFLEREWE</sequence>
<dbReference type="InterPro" id="IPR002763">
    <property type="entry name" value="DUF72"/>
</dbReference>
<dbReference type="OrthoDB" id="9780310at2"/>
<dbReference type="STRING" id="381751.SAMN05444391_0916"/>
<dbReference type="SUPFAM" id="SSF117396">
    <property type="entry name" value="TM1631-like"/>
    <property type="match status" value="1"/>
</dbReference>
<reference evidence="1 2" key="1">
    <citation type="submission" date="2016-11" db="EMBL/GenBank/DDBJ databases">
        <authorList>
            <person name="Jaros S."/>
            <person name="Januszkiewicz K."/>
            <person name="Wedrychowicz H."/>
        </authorList>
    </citation>
    <scope>NUCLEOTIDE SEQUENCE [LARGE SCALE GENOMIC DNA]</scope>
    <source>
        <strain evidence="1 2">DSM 19557</strain>
    </source>
</reference>
<proteinExistence type="predicted"/>
<dbReference type="EMBL" id="LT670846">
    <property type="protein sequence ID" value="SHK40795.1"/>
    <property type="molecule type" value="Genomic_DNA"/>
</dbReference>
<evidence type="ECO:0000313" key="2">
    <source>
        <dbReference type="Proteomes" id="UP000189810"/>
    </source>
</evidence>
<dbReference type="InterPro" id="IPR036520">
    <property type="entry name" value="UPF0759_sf"/>
</dbReference>
<dbReference type="Pfam" id="PF01904">
    <property type="entry name" value="DUF72"/>
    <property type="match status" value="1"/>
</dbReference>
<evidence type="ECO:0000313" key="1">
    <source>
        <dbReference type="EMBL" id="SHK40795.1"/>
    </source>
</evidence>
<name>A0A1M6S7T5_9AQUI</name>
<dbReference type="PANTHER" id="PTHR30348">
    <property type="entry name" value="UNCHARACTERIZED PROTEIN YECE"/>
    <property type="match status" value="1"/>
</dbReference>
<gene>
    <name evidence="1" type="ORF">SAMN05444391_0916</name>
</gene>